<evidence type="ECO:0000256" key="1">
    <source>
        <dbReference type="SAM" id="MobiDB-lite"/>
    </source>
</evidence>
<evidence type="ECO:0000313" key="3">
    <source>
        <dbReference type="Proteomes" id="UP001550853"/>
    </source>
</evidence>
<name>A0ABV2YUM0_9ACTN</name>
<feature type="region of interest" description="Disordered" evidence="1">
    <location>
        <begin position="102"/>
        <end position="123"/>
    </location>
</feature>
<keyword evidence="3" id="KW-1185">Reference proteome</keyword>
<dbReference type="RefSeq" id="WP_245655010.1">
    <property type="nucleotide sequence ID" value="NZ_JBEZVI010000002.1"/>
</dbReference>
<dbReference type="EMBL" id="JBEZVI010000002">
    <property type="protein sequence ID" value="MEU3709234.1"/>
    <property type="molecule type" value="Genomic_DNA"/>
</dbReference>
<dbReference type="Proteomes" id="UP001550853">
    <property type="component" value="Unassembled WGS sequence"/>
</dbReference>
<gene>
    <name evidence="2" type="ORF">AB0E61_03940</name>
</gene>
<evidence type="ECO:0000313" key="2">
    <source>
        <dbReference type="EMBL" id="MEU3709234.1"/>
    </source>
</evidence>
<evidence type="ECO:0008006" key="4">
    <source>
        <dbReference type="Google" id="ProtNLM"/>
    </source>
</evidence>
<protein>
    <recommendedName>
        <fullName evidence="4">WXG100 family type VII secretion target</fullName>
    </recommendedName>
</protein>
<sequence>MTLLWLDARRGAEGRATGVVMTEKFKVDLDELDDVVRQLKRLRKEMDEPSQKVKFSTHIPDSAFGGDFIERGKLAGAHDRMQGYMTDVIDALQDVIHEFGEKTEASRGGYEDQEHRTKTSMNG</sequence>
<comment type="caution">
    <text evidence="2">The sequence shown here is derived from an EMBL/GenBank/DDBJ whole genome shotgun (WGS) entry which is preliminary data.</text>
</comment>
<proteinExistence type="predicted"/>
<organism evidence="2 3">
    <name type="scientific">Streptomyces catenulae</name>
    <dbReference type="NCBI Taxonomy" id="66875"/>
    <lineage>
        <taxon>Bacteria</taxon>
        <taxon>Bacillati</taxon>
        <taxon>Actinomycetota</taxon>
        <taxon>Actinomycetes</taxon>
        <taxon>Kitasatosporales</taxon>
        <taxon>Streptomycetaceae</taxon>
        <taxon>Streptomyces</taxon>
    </lineage>
</organism>
<reference evidence="2 3" key="1">
    <citation type="submission" date="2024-06" db="EMBL/GenBank/DDBJ databases">
        <title>The Natural Products Discovery Center: Release of the First 8490 Sequenced Strains for Exploring Actinobacteria Biosynthetic Diversity.</title>
        <authorList>
            <person name="Kalkreuter E."/>
            <person name="Kautsar S.A."/>
            <person name="Yang D."/>
            <person name="Bader C.D."/>
            <person name="Teijaro C.N."/>
            <person name="Fluegel L."/>
            <person name="Davis C.M."/>
            <person name="Simpson J.R."/>
            <person name="Lauterbach L."/>
            <person name="Steele A.D."/>
            <person name="Gui C."/>
            <person name="Meng S."/>
            <person name="Li G."/>
            <person name="Viehrig K."/>
            <person name="Ye F."/>
            <person name="Su P."/>
            <person name="Kiefer A.F."/>
            <person name="Nichols A."/>
            <person name="Cepeda A.J."/>
            <person name="Yan W."/>
            <person name="Fan B."/>
            <person name="Jiang Y."/>
            <person name="Adhikari A."/>
            <person name="Zheng C.-J."/>
            <person name="Schuster L."/>
            <person name="Cowan T.M."/>
            <person name="Smanski M.J."/>
            <person name="Chevrette M.G."/>
            <person name="De Carvalho L.P.S."/>
            <person name="Shen B."/>
        </authorList>
    </citation>
    <scope>NUCLEOTIDE SEQUENCE [LARGE SCALE GENOMIC DNA]</scope>
    <source>
        <strain evidence="2 3">NPDC033039</strain>
    </source>
</reference>
<feature type="compositionally biased region" description="Basic and acidic residues" evidence="1">
    <location>
        <begin position="102"/>
        <end position="117"/>
    </location>
</feature>
<accession>A0ABV2YUM0</accession>